<evidence type="ECO:0000259" key="1">
    <source>
        <dbReference type="Pfam" id="PF03033"/>
    </source>
</evidence>
<dbReference type="InterPro" id="IPR010610">
    <property type="entry name" value="EryCIII-like_C"/>
</dbReference>
<dbReference type="AlphaFoldDB" id="F5XG64"/>
<dbReference type="KEGG" id="mph:MLP_49840"/>
<dbReference type="PANTHER" id="PTHR48050:SF13">
    <property type="entry name" value="STEROL 3-BETA-GLUCOSYLTRANSFERASE UGT80A2"/>
    <property type="match status" value="1"/>
</dbReference>
<gene>
    <name evidence="3" type="ordered locus">MLP_49840</name>
</gene>
<accession>F5XG64</accession>
<dbReference type="OrthoDB" id="3253247at2"/>
<dbReference type="InterPro" id="IPR002213">
    <property type="entry name" value="UDP_glucos_trans"/>
</dbReference>
<dbReference type="CDD" id="cd03784">
    <property type="entry name" value="GT1_Gtf-like"/>
    <property type="match status" value="1"/>
</dbReference>
<feature type="domain" description="Glycosyltransferase family 28 N-terminal" evidence="1">
    <location>
        <begin position="3"/>
        <end position="52"/>
    </location>
</feature>
<evidence type="ECO:0000313" key="4">
    <source>
        <dbReference type="Proteomes" id="UP000007947"/>
    </source>
</evidence>
<dbReference type="EMBL" id="AP012204">
    <property type="protein sequence ID" value="BAK37998.1"/>
    <property type="molecule type" value="Genomic_DNA"/>
</dbReference>
<dbReference type="eggNOG" id="COG1819">
    <property type="taxonomic scope" value="Bacteria"/>
</dbReference>
<keyword evidence="3" id="KW-0808">Transferase</keyword>
<evidence type="ECO:0000259" key="2">
    <source>
        <dbReference type="Pfam" id="PF06722"/>
    </source>
</evidence>
<keyword evidence="3" id="KW-0328">Glycosyltransferase</keyword>
<sequence length="419" mass="44081">MRVLLVAAGSRGDVQPFVALGVGLRRAGHEVTVCSTGDFGSLVREHGLAFIGSKLSATAVMDSELGREWLGHSSHNQFVELRRFRAFVRTWGVQMAGETAALAGSFDLVISGVLTAYGSQALAEASGARHVIALLAPFEPTRAGWAGVQAPLPDRWSRRNLVAGIMGSWILADIIQPPGERVRELLGLPRGSRRQIRQIFRDTPSLLGFSAAVVPPPADWPTGQLITGYWFLDGGAPPEPVRGWIEEFLTAGEPPVYVGFGSMSTQDAAGTMASILEALARTGRRGIVSSGGAGLASVGAESDDVLMVGSVPHGWLLPQCAGAIHHGGAGTTAAALAAGIPQGVVAHIGDQPYWGRRVFELGVGASPIRRHQLNADSLTAMITDVVDPVRKLRAAALGDRIRSEDGVARAVAQLGELVR</sequence>
<dbReference type="Pfam" id="PF06722">
    <property type="entry name" value="EryCIII-like_C"/>
    <property type="match status" value="1"/>
</dbReference>
<organism evidence="3 4">
    <name type="scientific">Microlunatus phosphovorus (strain ATCC 700054 / DSM 10555 / JCM 9379 / NBRC 101784 / NCIMB 13414 / VKM Ac-1990 / NM-1)</name>
    <dbReference type="NCBI Taxonomy" id="1032480"/>
    <lineage>
        <taxon>Bacteria</taxon>
        <taxon>Bacillati</taxon>
        <taxon>Actinomycetota</taxon>
        <taxon>Actinomycetes</taxon>
        <taxon>Propionibacteriales</taxon>
        <taxon>Propionibacteriaceae</taxon>
        <taxon>Microlunatus</taxon>
    </lineage>
</organism>
<dbReference type="Pfam" id="PF03033">
    <property type="entry name" value="Glyco_transf_28"/>
    <property type="match status" value="1"/>
</dbReference>
<dbReference type="EC" id="2.4.-.-" evidence="3"/>
<dbReference type="FunFam" id="3.40.50.2000:FF:000009">
    <property type="entry name" value="Sterol 3-beta-glucosyltransferase UGT80A2"/>
    <property type="match status" value="1"/>
</dbReference>
<feature type="domain" description="Erythromycin biosynthesis protein CIII-like C-terminal" evidence="2">
    <location>
        <begin position="296"/>
        <end position="396"/>
    </location>
</feature>
<keyword evidence="4" id="KW-1185">Reference proteome</keyword>
<dbReference type="HOGENOM" id="CLU_000537_8_0_11"/>
<name>F5XG64_MICPN</name>
<dbReference type="InterPro" id="IPR004276">
    <property type="entry name" value="GlycoTrans_28_N"/>
</dbReference>
<dbReference type="RefSeq" id="WP_013865816.1">
    <property type="nucleotide sequence ID" value="NC_015635.1"/>
</dbReference>
<proteinExistence type="predicted"/>
<dbReference type="GO" id="GO:0016758">
    <property type="term" value="F:hexosyltransferase activity"/>
    <property type="evidence" value="ECO:0007669"/>
    <property type="project" value="InterPro"/>
</dbReference>
<dbReference type="GO" id="GO:0033072">
    <property type="term" value="P:vancomycin biosynthetic process"/>
    <property type="evidence" value="ECO:0007669"/>
    <property type="project" value="UniProtKB-ARBA"/>
</dbReference>
<dbReference type="GO" id="GO:0008194">
    <property type="term" value="F:UDP-glycosyltransferase activity"/>
    <property type="evidence" value="ECO:0007669"/>
    <property type="project" value="InterPro"/>
</dbReference>
<dbReference type="InterPro" id="IPR050426">
    <property type="entry name" value="Glycosyltransferase_28"/>
</dbReference>
<reference evidence="3 4" key="1">
    <citation type="submission" date="2011-05" db="EMBL/GenBank/DDBJ databases">
        <title>Whole genome sequence of Microlunatus phosphovorus NM-1.</title>
        <authorList>
            <person name="Hosoyama A."/>
            <person name="Sasaki K."/>
            <person name="Harada T."/>
            <person name="Igarashi R."/>
            <person name="Kawakoshi A."/>
            <person name="Sasagawa M."/>
            <person name="Fukada J."/>
            <person name="Nakamura S."/>
            <person name="Katano Y."/>
            <person name="Hanada S."/>
            <person name="Kamagata Y."/>
            <person name="Nakamura N."/>
            <person name="Yamazaki S."/>
            <person name="Fujita N."/>
        </authorList>
    </citation>
    <scope>NUCLEOTIDE SEQUENCE [LARGE SCALE GENOMIC DNA]</scope>
    <source>
        <strain evidence="4">ATCC 700054 / DSM 10555 / JCM 9379 / NBRC 101784 / NCIMB 13414 / VKM Ac-1990 / NM-1</strain>
    </source>
</reference>
<dbReference type="SUPFAM" id="SSF53756">
    <property type="entry name" value="UDP-Glycosyltransferase/glycogen phosphorylase"/>
    <property type="match status" value="1"/>
</dbReference>
<evidence type="ECO:0000313" key="3">
    <source>
        <dbReference type="EMBL" id="BAK37998.1"/>
    </source>
</evidence>
<dbReference type="STRING" id="1032480.MLP_49840"/>
<dbReference type="Proteomes" id="UP000007947">
    <property type="component" value="Chromosome"/>
</dbReference>
<dbReference type="PANTHER" id="PTHR48050">
    <property type="entry name" value="STEROL 3-BETA-GLUCOSYLTRANSFERASE"/>
    <property type="match status" value="1"/>
</dbReference>
<dbReference type="GO" id="GO:0005975">
    <property type="term" value="P:carbohydrate metabolic process"/>
    <property type="evidence" value="ECO:0007669"/>
    <property type="project" value="InterPro"/>
</dbReference>
<dbReference type="Gene3D" id="3.40.50.2000">
    <property type="entry name" value="Glycogen Phosphorylase B"/>
    <property type="match status" value="2"/>
</dbReference>
<protein>
    <submittedName>
        <fullName evidence="3">Putative glycosyltransferase</fullName>
        <ecNumber evidence="3">2.4.-.-</ecNumber>
    </submittedName>
</protein>